<dbReference type="Proteomes" id="UP001139447">
    <property type="component" value="Unassembled WGS sequence"/>
</dbReference>
<accession>A0A9X2AMC0</accession>
<evidence type="ECO:0000256" key="2">
    <source>
        <dbReference type="ARBA" id="ARBA00007613"/>
    </source>
</evidence>
<keyword evidence="12" id="KW-1185">Reference proteome</keyword>
<dbReference type="GO" id="GO:0015562">
    <property type="term" value="F:efflux transmembrane transporter activity"/>
    <property type="evidence" value="ECO:0007669"/>
    <property type="project" value="InterPro"/>
</dbReference>
<evidence type="ECO:0000256" key="5">
    <source>
        <dbReference type="ARBA" id="ARBA00022729"/>
    </source>
</evidence>
<dbReference type="AlphaFoldDB" id="A0A9X2AMC0"/>
<dbReference type="InterPro" id="IPR010131">
    <property type="entry name" value="MdtP/NodT-like"/>
</dbReference>
<evidence type="ECO:0000256" key="9">
    <source>
        <dbReference type="RuleBase" id="RU362097"/>
    </source>
</evidence>
<comment type="subcellular location">
    <subcellularLocation>
        <location evidence="9">Cell membrane</location>
        <topology evidence="9">Lipid-anchor</topology>
    </subcellularLocation>
    <subcellularLocation>
        <location evidence="1">Membrane</location>
    </subcellularLocation>
</comment>
<evidence type="ECO:0000256" key="3">
    <source>
        <dbReference type="ARBA" id="ARBA00022452"/>
    </source>
</evidence>
<keyword evidence="4 9" id="KW-0812">Transmembrane</keyword>
<keyword evidence="7 9" id="KW-0564">Palmitate</keyword>
<dbReference type="GO" id="GO:0005886">
    <property type="term" value="C:plasma membrane"/>
    <property type="evidence" value="ECO:0007669"/>
    <property type="project" value="UniProtKB-SubCell"/>
</dbReference>
<dbReference type="Pfam" id="PF02321">
    <property type="entry name" value="OEP"/>
    <property type="match status" value="2"/>
</dbReference>
<comment type="similarity">
    <text evidence="2 9">Belongs to the outer membrane factor (OMF) (TC 1.B.17) family.</text>
</comment>
<dbReference type="PANTHER" id="PTHR30203">
    <property type="entry name" value="OUTER MEMBRANE CATION EFFLUX PROTEIN"/>
    <property type="match status" value="1"/>
</dbReference>
<evidence type="ECO:0000256" key="10">
    <source>
        <dbReference type="SAM" id="Coils"/>
    </source>
</evidence>
<keyword evidence="10" id="KW-0175">Coiled coil</keyword>
<gene>
    <name evidence="11" type="ORF">MMF98_04980</name>
</gene>
<evidence type="ECO:0000256" key="8">
    <source>
        <dbReference type="ARBA" id="ARBA00023288"/>
    </source>
</evidence>
<keyword evidence="5" id="KW-0732">Signal</keyword>
<dbReference type="EMBL" id="JALGBI010000001">
    <property type="protein sequence ID" value="MCJ0762560.1"/>
    <property type="molecule type" value="Genomic_DNA"/>
</dbReference>
<evidence type="ECO:0000256" key="7">
    <source>
        <dbReference type="ARBA" id="ARBA00023139"/>
    </source>
</evidence>
<feature type="coiled-coil region" evidence="10">
    <location>
        <begin position="192"/>
        <end position="257"/>
    </location>
</feature>
<keyword evidence="6 9" id="KW-0472">Membrane</keyword>
<evidence type="ECO:0000313" key="11">
    <source>
        <dbReference type="EMBL" id="MCJ0762560.1"/>
    </source>
</evidence>
<dbReference type="NCBIfam" id="TIGR01845">
    <property type="entry name" value="outer_NodT"/>
    <property type="match status" value="1"/>
</dbReference>
<keyword evidence="3 9" id="KW-1134">Transmembrane beta strand</keyword>
<evidence type="ECO:0000256" key="1">
    <source>
        <dbReference type="ARBA" id="ARBA00004370"/>
    </source>
</evidence>
<proteinExistence type="inferred from homology"/>
<dbReference type="SUPFAM" id="SSF56954">
    <property type="entry name" value="Outer membrane efflux proteins (OEP)"/>
    <property type="match status" value="1"/>
</dbReference>
<evidence type="ECO:0000256" key="6">
    <source>
        <dbReference type="ARBA" id="ARBA00023136"/>
    </source>
</evidence>
<evidence type="ECO:0000256" key="4">
    <source>
        <dbReference type="ARBA" id="ARBA00022692"/>
    </source>
</evidence>
<organism evidence="11 12">
    <name type="scientific">Variovorax terrae</name>
    <dbReference type="NCBI Taxonomy" id="2923278"/>
    <lineage>
        <taxon>Bacteria</taxon>
        <taxon>Pseudomonadati</taxon>
        <taxon>Pseudomonadota</taxon>
        <taxon>Betaproteobacteria</taxon>
        <taxon>Burkholderiales</taxon>
        <taxon>Comamonadaceae</taxon>
        <taxon>Variovorax</taxon>
    </lineage>
</organism>
<dbReference type="Gene3D" id="2.20.200.10">
    <property type="entry name" value="Outer membrane efflux proteins (OEP)"/>
    <property type="match status" value="1"/>
</dbReference>
<sequence length="503" mass="52710">MKNKQARGALSLPGLKLGALVLVLGLTACADMAGIAPQSSLRDAASLGLAGDPAGGATVSAEWWREFGDEQLNGLIAQALQSSPSLKLAQARLARAQAVTQVAEAATKPQLSGAVDLDRQLFSANSLYPPPLGGAIQNMGTVQLNGSWELDFFGKNRTALDAALGTAKAAEADAQAARVLLASQVARGYFQLARLNEQLGVARRTLAQREETLALVRDRVNAGLDTRLELRQSEGGLPEARQQIEALQEQSTLARNALAALVGQPQAAQGLQPPALSALKGTPAASVIPANLLGQRADIAAARWRVEAATQDVGNAKTQFYPNINLVAFAGFSSLGFDRLFKSGSEQWSVGPALRLPIFEGGRLRANLRGKTADLDAAVESYNAAVIDAVHDVADQVASSQSITRQQAEQRAAQAAAEGAYDIAVQRYKAGLGNYLNVLTAESTVLNQRRLAVDLAARALDTQVALVRALGGGYTDATKSIANNDHATRTSGTLNAQNSVAAR</sequence>
<dbReference type="Gene3D" id="1.20.1600.10">
    <property type="entry name" value="Outer membrane efflux proteins (OEP)"/>
    <property type="match status" value="1"/>
</dbReference>
<comment type="caution">
    <text evidence="11">The sequence shown here is derived from an EMBL/GenBank/DDBJ whole genome shotgun (WGS) entry which is preliminary data.</text>
</comment>
<name>A0A9X2AMC0_9BURK</name>
<keyword evidence="8 9" id="KW-0449">Lipoprotein</keyword>
<dbReference type="PROSITE" id="PS51257">
    <property type="entry name" value="PROKAR_LIPOPROTEIN"/>
    <property type="match status" value="1"/>
</dbReference>
<dbReference type="PANTHER" id="PTHR30203:SF20">
    <property type="entry name" value="MULTIDRUG RESISTANCE OUTER MEMBRANE PROTEIN MDTP-RELATED"/>
    <property type="match status" value="1"/>
</dbReference>
<dbReference type="InterPro" id="IPR003423">
    <property type="entry name" value="OMP_efflux"/>
</dbReference>
<reference evidence="11" key="1">
    <citation type="submission" date="2022-03" db="EMBL/GenBank/DDBJ databases">
        <authorList>
            <person name="Woo C.Y."/>
        </authorList>
    </citation>
    <scope>NUCLEOTIDE SEQUENCE</scope>
    <source>
        <strain evidence="11">CYS-02</strain>
    </source>
</reference>
<protein>
    <submittedName>
        <fullName evidence="11">Efflux transporter outer membrane subunit</fullName>
    </submittedName>
</protein>
<dbReference type="RefSeq" id="WP_243304923.1">
    <property type="nucleotide sequence ID" value="NZ_JALGBI010000001.1"/>
</dbReference>
<evidence type="ECO:0000313" key="12">
    <source>
        <dbReference type="Proteomes" id="UP001139447"/>
    </source>
</evidence>